<dbReference type="AlphaFoldDB" id="H5SN86"/>
<proteinExistence type="predicted"/>
<reference evidence="4" key="2">
    <citation type="journal article" date="2012" name="PLoS ONE">
        <title>A Deeply Branching Thermophilic Bacterium with an Ancient Acetyl-CoA Pathway Dominates a Subsurface Ecosystem.</title>
        <authorList>
            <person name="Takami H."/>
            <person name="Noguchi H."/>
            <person name="Takaki Y."/>
            <person name="Uchiyama I."/>
            <person name="Toyoda A."/>
            <person name="Nishi S."/>
            <person name="Chee G.-J."/>
            <person name="Arai W."/>
            <person name="Nunoura T."/>
            <person name="Itoh T."/>
            <person name="Hattori M."/>
            <person name="Takai K."/>
        </authorList>
    </citation>
    <scope>NUCLEOTIDE SEQUENCE</scope>
</reference>
<keyword evidence="1" id="KW-0963">Cytoplasm</keyword>
<name>H5SN86_9ZZZZ</name>
<evidence type="ECO:0000256" key="2">
    <source>
        <dbReference type="ARBA" id="ARBA00022670"/>
    </source>
</evidence>
<evidence type="ECO:0000313" key="4">
    <source>
        <dbReference type="EMBL" id="BAL57622.1"/>
    </source>
</evidence>
<keyword evidence="2" id="KW-0645">Protease</keyword>
<dbReference type="InterPro" id="IPR029055">
    <property type="entry name" value="Ntn_hydrolases_N"/>
</dbReference>
<dbReference type="InterPro" id="IPR023333">
    <property type="entry name" value="Proteasome_suB-type"/>
</dbReference>
<protein>
    <submittedName>
        <fullName evidence="4">Proteasome beta subunit</fullName>
    </submittedName>
</protein>
<dbReference type="GO" id="GO:0005839">
    <property type="term" value="C:proteasome core complex"/>
    <property type="evidence" value="ECO:0007669"/>
    <property type="project" value="InterPro"/>
</dbReference>
<accession>H5SN86</accession>
<keyword evidence="4" id="KW-0647">Proteasome</keyword>
<evidence type="ECO:0000256" key="3">
    <source>
        <dbReference type="ARBA" id="ARBA00022801"/>
    </source>
</evidence>
<reference evidence="4" key="1">
    <citation type="journal article" date="2005" name="Environ. Microbiol.">
        <title>Genetic and functional properties of uncultivated thermophilic crenarchaeotes from a subsurface gold mine as revealed by analysis of genome fragments.</title>
        <authorList>
            <person name="Nunoura T."/>
            <person name="Hirayama H."/>
            <person name="Takami H."/>
            <person name="Oida H."/>
            <person name="Nishi S."/>
            <person name="Shimamura S."/>
            <person name="Suzuki Y."/>
            <person name="Inagaki F."/>
            <person name="Takai K."/>
            <person name="Nealson K.H."/>
            <person name="Horikoshi K."/>
        </authorList>
    </citation>
    <scope>NUCLEOTIDE SEQUENCE</scope>
</reference>
<dbReference type="Gene3D" id="3.60.20.10">
    <property type="entry name" value="Glutamine Phosphoribosylpyrophosphate, subunit 1, domain 1"/>
    <property type="match status" value="1"/>
</dbReference>
<dbReference type="InterPro" id="IPR001353">
    <property type="entry name" value="Proteasome_sua/b"/>
</dbReference>
<gene>
    <name evidence="4" type="ORF">HGMM_F51E10C34</name>
</gene>
<dbReference type="GO" id="GO:0051603">
    <property type="term" value="P:proteolysis involved in protein catabolic process"/>
    <property type="evidence" value="ECO:0007669"/>
    <property type="project" value="InterPro"/>
</dbReference>
<sequence>MPALPSSEGAFPRLEVHGTTVIAVKFKGGVLNVGDRRATAANVVMYDRADKIIPLDDYTLMAIAGAYGRAMEVVRYLRHAFKYYARSQLQPMSLDGKLQEVSRVLASNLPNALSGIGLFIPILSAYDPDQDAGRIFFYDASGARFETPDYGAAGSGAERIRGVFDYIAKTKGAFSERPLEEVLREAILLLDIAADLDAATGGIDKVLPTARYVNREGVFEVPESTLREIVTSLRGG</sequence>
<dbReference type="SUPFAM" id="SSF56235">
    <property type="entry name" value="N-terminal nucleophile aminohydrolases (Ntn hydrolases)"/>
    <property type="match status" value="1"/>
</dbReference>
<dbReference type="CDD" id="cd01901">
    <property type="entry name" value="Ntn_hydrolase"/>
    <property type="match status" value="1"/>
</dbReference>
<keyword evidence="3" id="KW-0378">Hydrolase</keyword>
<dbReference type="MEROPS" id="T01.005"/>
<dbReference type="EMBL" id="AP011780">
    <property type="protein sequence ID" value="BAL57622.1"/>
    <property type="molecule type" value="Genomic_DNA"/>
</dbReference>
<dbReference type="PANTHER" id="PTHR32194">
    <property type="entry name" value="METALLOPROTEASE TLDD"/>
    <property type="match status" value="1"/>
</dbReference>
<dbReference type="PANTHER" id="PTHR32194:SF0">
    <property type="entry name" value="ATP-DEPENDENT PROTEASE SUBUNIT HSLV"/>
    <property type="match status" value="1"/>
</dbReference>
<dbReference type="Pfam" id="PF00227">
    <property type="entry name" value="Proteasome"/>
    <property type="match status" value="1"/>
</dbReference>
<evidence type="ECO:0000256" key="1">
    <source>
        <dbReference type="ARBA" id="ARBA00022490"/>
    </source>
</evidence>
<dbReference type="GO" id="GO:0008233">
    <property type="term" value="F:peptidase activity"/>
    <property type="evidence" value="ECO:0007669"/>
    <property type="project" value="UniProtKB-KW"/>
</dbReference>
<organism evidence="4">
    <name type="scientific">uncultured prokaryote</name>
    <dbReference type="NCBI Taxonomy" id="198431"/>
    <lineage>
        <taxon>unclassified sequences</taxon>
        <taxon>environmental samples</taxon>
    </lineage>
</organism>